<evidence type="ECO:0000313" key="1">
    <source>
        <dbReference type="EMBL" id="VUT00332.1"/>
    </source>
</evidence>
<protein>
    <submittedName>
        <fullName evidence="1">Uncharacterized protein</fullName>
    </submittedName>
</protein>
<dbReference type="AlphaFoldDB" id="A0A564N3N1"/>
<sequence length="58" mass="6692">MKNRYRVEFSIKKGRDFSGTLAEQIYAESEAAAIRLAEEAIKRKKPGYAIAFNKIQKR</sequence>
<organism evidence="1 2">
    <name type="scientific">Klebsiella spallanzanii</name>
    <dbReference type="NCBI Taxonomy" id="2587528"/>
    <lineage>
        <taxon>Bacteria</taxon>
        <taxon>Pseudomonadati</taxon>
        <taxon>Pseudomonadota</taxon>
        <taxon>Gammaproteobacteria</taxon>
        <taxon>Enterobacterales</taxon>
        <taxon>Enterobacteriaceae</taxon>
        <taxon>Klebsiella/Raoultella group</taxon>
        <taxon>Klebsiella</taxon>
    </lineage>
</organism>
<evidence type="ECO:0000313" key="2">
    <source>
        <dbReference type="Proteomes" id="UP000318370"/>
    </source>
</evidence>
<dbReference type="Proteomes" id="UP000318370">
    <property type="component" value="Unassembled WGS sequence"/>
</dbReference>
<name>A0A564N3N1_9ENTR</name>
<proteinExistence type="predicted"/>
<gene>
    <name evidence="1" type="ORF">SB6408_01901</name>
</gene>
<reference evidence="1 2" key="1">
    <citation type="submission" date="2019-07" db="EMBL/GenBank/DDBJ databases">
        <authorList>
            <person name="Brisse S."/>
            <person name="Rodrigues C."/>
            <person name="Thorpe H."/>
        </authorList>
    </citation>
    <scope>NUCLEOTIDE SEQUENCE [LARGE SCALE GENOMIC DNA]</scope>
    <source>
        <strain evidence="1">SB6408</strain>
    </source>
</reference>
<dbReference type="EMBL" id="CABGHF010000034">
    <property type="protein sequence ID" value="VUT00332.1"/>
    <property type="molecule type" value="Genomic_DNA"/>
</dbReference>
<accession>A0A564N3N1</accession>
<dbReference type="RefSeq" id="WP_172397467.1">
    <property type="nucleotide sequence ID" value="NZ_CABGHF010000034.1"/>
</dbReference>